<dbReference type="Proteomes" id="UP001175211">
    <property type="component" value="Unassembled WGS sequence"/>
</dbReference>
<keyword evidence="3" id="KW-1185">Reference proteome</keyword>
<evidence type="ECO:0000313" key="2">
    <source>
        <dbReference type="EMBL" id="KAK0469169.1"/>
    </source>
</evidence>
<evidence type="ECO:0008006" key="4">
    <source>
        <dbReference type="Google" id="ProtNLM"/>
    </source>
</evidence>
<dbReference type="EMBL" id="JAUEPS010000001">
    <property type="protein sequence ID" value="KAK0469169.1"/>
    <property type="molecule type" value="Genomic_DNA"/>
</dbReference>
<evidence type="ECO:0000256" key="1">
    <source>
        <dbReference type="SAM" id="MobiDB-lite"/>
    </source>
</evidence>
<comment type="caution">
    <text evidence="2">The sequence shown here is derived from an EMBL/GenBank/DDBJ whole genome shotgun (WGS) entry which is preliminary data.</text>
</comment>
<dbReference type="AlphaFoldDB" id="A0AA39U240"/>
<evidence type="ECO:0000313" key="3">
    <source>
        <dbReference type="Proteomes" id="UP001175211"/>
    </source>
</evidence>
<dbReference type="RefSeq" id="XP_060338962.1">
    <property type="nucleotide sequence ID" value="XM_060466056.1"/>
</dbReference>
<dbReference type="GeneID" id="85349604"/>
<gene>
    <name evidence="2" type="ORF">EV420DRAFT_11459</name>
</gene>
<organism evidence="2 3">
    <name type="scientific">Armillaria tabescens</name>
    <name type="common">Ringless honey mushroom</name>
    <name type="synonym">Agaricus tabescens</name>
    <dbReference type="NCBI Taxonomy" id="1929756"/>
    <lineage>
        <taxon>Eukaryota</taxon>
        <taxon>Fungi</taxon>
        <taxon>Dikarya</taxon>
        <taxon>Basidiomycota</taxon>
        <taxon>Agaricomycotina</taxon>
        <taxon>Agaricomycetes</taxon>
        <taxon>Agaricomycetidae</taxon>
        <taxon>Agaricales</taxon>
        <taxon>Marasmiineae</taxon>
        <taxon>Physalacriaceae</taxon>
        <taxon>Desarmillaria</taxon>
    </lineage>
</organism>
<feature type="region of interest" description="Disordered" evidence="1">
    <location>
        <begin position="76"/>
        <end position="116"/>
    </location>
</feature>
<reference evidence="2" key="1">
    <citation type="submission" date="2023-06" db="EMBL/GenBank/DDBJ databases">
        <authorList>
            <consortium name="Lawrence Berkeley National Laboratory"/>
            <person name="Ahrendt S."/>
            <person name="Sahu N."/>
            <person name="Indic B."/>
            <person name="Wong-Bajracharya J."/>
            <person name="Merenyi Z."/>
            <person name="Ke H.-M."/>
            <person name="Monk M."/>
            <person name="Kocsube S."/>
            <person name="Drula E."/>
            <person name="Lipzen A."/>
            <person name="Balint B."/>
            <person name="Henrissat B."/>
            <person name="Andreopoulos B."/>
            <person name="Martin F.M."/>
            <person name="Harder C.B."/>
            <person name="Rigling D."/>
            <person name="Ford K.L."/>
            <person name="Foster G.D."/>
            <person name="Pangilinan J."/>
            <person name="Papanicolaou A."/>
            <person name="Barry K."/>
            <person name="LaButti K."/>
            <person name="Viragh M."/>
            <person name="Koriabine M."/>
            <person name="Yan M."/>
            <person name="Riley R."/>
            <person name="Champramary S."/>
            <person name="Plett K.L."/>
            <person name="Tsai I.J."/>
            <person name="Slot J."/>
            <person name="Sipos G."/>
            <person name="Plett J."/>
            <person name="Nagy L.G."/>
            <person name="Grigoriev I.V."/>
        </authorList>
    </citation>
    <scope>NUCLEOTIDE SEQUENCE</scope>
    <source>
        <strain evidence="2">CCBAS 213</strain>
    </source>
</reference>
<feature type="compositionally biased region" description="Low complexity" evidence="1">
    <location>
        <begin position="76"/>
        <end position="109"/>
    </location>
</feature>
<proteinExistence type="predicted"/>
<accession>A0AA39U240</accession>
<sequence length="152" mass="16739">MRSILQLLHYGYALMPSETRRPATSRIPWYNYKDQQPSPSYRYITRTSSSCPTTHPKACRTIRILVRFFNLHAGSPPGQQGGYYPQGPPQGYDQGPPQGYDGPPQGYQPQPQPQTVVIQQQEEKSSGGCCGPCLACCAGVCCFCCADALCDL</sequence>
<protein>
    <recommendedName>
        <fullName evidence="4">Cysteine-rich transmembrane CYSTM domain-containing protein</fullName>
    </recommendedName>
</protein>
<name>A0AA39U240_ARMTA</name>